<sequence>MQDDDVPANEKQNTLQEVEVLILHPVDAVASDHSNHEAPVIQPVVQSNHESVIERVVQLQVQQSTDLPQESSEKQNPPQVEFTPSHLGDAVPTDQSNHEAPVIEPVMHSQLSLSADLPSDGCDQPVAVASGSEHQCSNERHTSSQNQLGLPSDSEFASSQSNHEALIIEPAVQLEVSQCPDLPSSDHSLPDLPSASGIDHQSNSEGHISSQNAQTPTPLADNLAEVPNQALSQPLTRVQLNPQIDTPVGGFESRLSDTRTMPIVSDFNNRPIQTASTVASRMPLHMHPDPLQNELERIRKEMDQTMKIHEDTKLSLKSECEKEIEEIVAQIHRKYEAKLHDVEAAFQLRKNELDTNRNKVFMNKLLAEAFRSKCVELKASAAPGMQQDVPSSFTQHLVQLSSQESAQRPLLVAGLSSVTLPAPSVQTAAPSRPPIVGVPPSVGPPAANPPIAVPPRAHPVGGQSSVGLPAGSLWTAVPPVPVFRHSPALLSSIPTRPPHISPITPSTGNLQVGSEIRAPAPHLQPFRPSTSLSAATLSSLPRGMPSQLAPTNAPATTLSLHQLPARPQPPPIYESGPYNRAPQPESAGGLPVLPTSSLSALELLMDIDNRPGAKLPNSSNFGLVDLAEFGTPGSTQVNSAPVDVASDVVYLSDDD</sequence>
<feature type="region of interest" description="Disordered" evidence="1">
    <location>
        <begin position="114"/>
        <end position="161"/>
    </location>
</feature>
<proteinExistence type="predicted"/>
<feature type="compositionally biased region" description="Polar residues" evidence="1">
    <location>
        <begin position="233"/>
        <end position="244"/>
    </location>
</feature>
<accession>A0AAP0WZP9</accession>
<dbReference type="InterPro" id="IPR039322">
    <property type="entry name" value="MOM1"/>
</dbReference>
<dbReference type="Gene3D" id="6.10.250.1310">
    <property type="match status" value="1"/>
</dbReference>
<reference evidence="2 3" key="1">
    <citation type="journal article" date="2024" name="Plant J.">
        <title>Genome sequences and population genomics reveal climatic adaptation and genomic divergence between two closely related sweetgum species.</title>
        <authorList>
            <person name="Xu W.Q."/>
            <person name="Ren C.Q."/>
            <person name="Zhang X.Y."/>
            <person name="Comes H.P."/>
            <person name="Liu X.H."/>
            <person name="Li Y.G."/>
            <person name="Kettle C.J."/>
            <person name="Jalonen R."/>
            <person name="Gaisberger H."/>
            <person name="Ma Y.Z."/>
            <person name="Qiu Y.X."/>
        </authorList>
    </citation>
    <scope>NUCLEOTIDE SEQUENCE [LARGE SCALE GENOMIC DNA]</scope>
    <source>
        <strain evidence="2">Hangzhou</strain>
    </source>
</reference>
<protein>
    <submittedName>
        <fullName evidence="2">Uncharacterized protein</fullName>
    </submittedName>
</protein>
<feature type="compositionally biased region" description="Polar residues" evidence="1">
    <location>
        <begin position="143"/>
        <end position="161"/>
    </location>
</feature>
<feature type="region of interest" description="Disordered" evidence="1">
    <location>
        <begin position="233"/>
        <end position="254"/>
    </location>
</feature>
<feature type="compositionally biased region" description="Polar residues" evidence="1">
    <location>
        <begin position="63"/>
        <end position="78"/>
    </location>
</feature>
<dbReference type="PANTHER" id="PTHR35116:SF2">
    <property type="entry name" value="ATP-DEPENDENT HELICASE FAMILY PROTEIN-RELATED"/>
    <property type="match status" value="1"/>
</dbReference>
<feature type="compositionally biased region" description="Polar residues" evidence="1">
    <location>
        <begin position="199"/>
        <end position="217"/>
    </location>
</feature>
<feature type="compositionally biased region" description="Low complexity" evidence="1">
    <location>
        <begin position="180"/>
        <end position="194"/>
    </location>
</feature>
<gene>
    <name evidence="2" type="ORF">L1049_014371</name>
</gene>
<evidence type="ECO:0000313" key="3">
    <source>
        <dbReference type="Proteomes" id="UP001415857"/>
    </source>
</evidence>
<dbReference type="EMBL" id="JBBPBK010000008">
    <property type="protein sequence ID" value="KAK9280673.1"/>
    <property type="molecule type" value="Genomic_DNA"/>
</dbReference>
<dbReference type="GO" id="GO:0031507">
    <property type="term" value="P:heterochromatin formation"/>
    <property type="evidence" value="ECO:0007669"/>
    <property type="project" value="InterPro"/>
</dbReference>
<name>A0AAP0WZP9_LIQFO</name>
<evidence type="ECO:0000256" key="1">
    <source>
        <dbReference type="SAM" id="MobiDB-lite"/>
    </source>
</evidence>
<organism evidence="2 3">
    <name type="scientific">Liquidambar formosana</name>
    <name type="common">Formosan gum</name>
    <dbReference type="NCBI Taxonomy" id="63359"/>
    <lineage>
        <taxon>Eukaryota</taxon>
        <taxon>Viridiplantae</taxon>
        <taxon>Streptophyta</taxon>
        <taxon>Embryophyta</taxon>
        <taxon>Tracheophyta</taxon>
        <taxon>Spermatophyta</taxon>
        <taxon>Magnoliopsida</taxon>
        <taxon>eudicotyledons</taxon>
        <taxon>Gunneridae</taxon>
        <taxon>Pentapetalae</taxon>
        <taxon>Saxifragales</taxon>
        <taxon>Altingiaceae</taxon>
        <taxon>Liquidambar</taxon>
    </lineage>
</organism>
<dbReference type="PANTHER" id="PTHR35116">
    <property type="entry name" value="HELICASE PROTEIN MOM1"/>
    <property type="match status" value="1"/>
</dbReference>
<comment type="caution">
    <text evidence="2">The sequence shown here is derived from an EMBL/GenBank/DDBJ whole genome shotgun (WGS) entry which is preliminary data.</text>
</comment>
<feature type="region of interest" description="Disordered" evidence="1">
    <location>
        <begin position="561"/>
        <end position="589"/>
    </location>
</feature>
<feature type="region of interest" description="Disordered" evidence="1">
    <location>
        <begin position="63"/>
        <end position="96"/>
    </location>
</feature>
<feature type="region of interest" description="Disordered" evidence="1">
    <location>
        <begin position="178"/>
        <end position="219"/>
    </location>
</feature>
<evidence type="ECO:0000313" key="2">
    <source>
        <dbReference type="EMBL" id="KAK9280673.1"/>
    </source>
</evidence>
<keyword evidence="3" id="KW-1185">Reference proteome</keyword>
<dbReference type="AlphaFoldDB" id="A0AAP0WZP9"/>
<dbReference type="Proteomes" id="UP001415857">
    <property type="component" value="Unassembled WGS sequence"/>
</dbReference>